<reference evidence="1" key="1">
    <citation type="submission" date="2020-05" db="EMBL/GenBank/DDBJ databases">
        <authorList>
            <person name="Chiriac C."/>
            <person name="Salcher M."/>
            <person name="Ghai R."/>
            <person name="Kavagutti S V."/>
        </authorList>
    </citation>
    <scope>NUCLEOTIDE SEQUENCE</scope>
</reference>
<sequence length="134" mass="15003">MTPMAFLRPVDLNEVKRYTHESGDWLDLRQNLSKREVNAILKVMPSAGFETAESAQMISTVEGIVETLFNNILVGWSVDDAPSLETYYTLSAEAAQWVDNTLFEHFNAQSLNKAEEGKPLTSLKGQPKVTLVQE</sequence>
<protein>
    <submittedName>
        <fullName evidence="1">Uncharacterized protein</fullName>
    </submittedName>
</protein>
<dbReference type="EMBL" id="LR798289">
    <property type="protein sequence ID" value="CAB5220602.1"/>
    <property type="molecule type" value="Genomic_DNA"/>
</dbReference>
<accession>A0A6J7WV85</accession>
<proteinExistence type="predicted"/>
<name>A0A6J7WV85_9CAUD</name>
<organism evidence="1">
    <name type="scientific">uncultured Caudovirales phage</name>
    <dbReference type="NCBI Taxonomy" id="2100421"/>
    <lineage>
        <taxon>Viruses</taxon>
        <taxon>Duplodnaviria</taxon>
        <taxon>Heunggongvirae</taxon>
        <taxon>Uroviricota</taxon>
        <taxon>Caudoviricetes</taxon>
        <taxon>Peduoviridae</taxon>
        <taxon>Maltschvirus</taxon>
        <taxon>Maltschvirus maltsch</taxon>
    </lineage>
</organism>
<evidence type="ECO:0000313" key="1">
    <source>
        <dbReference type="EMBL" id="CAB5220602.1"/>
    </source>
</evidence>
<gene>
    <name evidence="1" type="ORF">UFOVP357_3</name>
</gene>